<reference evidence="1 2" key="1">
    <citation type="submission" date="2018-09" db="EMBL/GenBank/DDBJ databases">
        <title>Marinorhizobium profundi gen. nov., sp. nov., isolated from a deep-sea sediment sample from the New Britain Trench and proposal of Marinorhizobiaceae fam. nov. in the order Rhizobiales of the class Alphaproteobacteria.</title>
        <authorList>
            <person name="Cao J."/>
        </authorList>
    </citation>
    <scope>NUCLEOTIDE SEQUENCE [LARGE SCALE GENOMIC DNA]</scope>
    <source>
        <strain evidence="1 2">WS11</strain>
    </source>
</reference>
<gene>
    <name evidence="1" type="ORF">D5400_16865</name>
</gene>
<keyword evidence="2" id="KW-1185">Reference proteome</keyword>
<dbReference type="OrthoDB" id="8083970at2"/>
<dbReference type="Proteomes" id="UP000268192">
    <property type="component" value="Chromosome"/>
</dbReference>
<name>A0A3Q8XSJ5_9HYPH</name>
<sequence>MGLPLSVFGLMFAPMSDRPKAATPGTIGWLIDKHMCLTVYCNDLACQHRAEPDLQKLADRLGREHSYLLPKLGPKLKCSACGGKKIVIQVTPNGTMGYRG</sequence>
<accession>A0A3Q8XSJ5</accession>
<protein>
    <submittedName>
        <fullName evidence="1">Uncharacterized protein</fullName>
    </submittedName>
</protein>
<dbReference type="AlphaFoldDB" id="A0A3Q8XSJ5"/>
<organism evidence="1 2">
    <name type="scientific">Georhizobium profundi</name>
    <dbReference type="NCBI Taxonomy" id="2341112"/>
    <lineage>
        <taxon>Bacteria</taxon>
        <taxon>Pseudomonadati</taxon>
        <taxon>Pseudomonadota</taxon>
        <taxon>Alphaproteobacteria</taxon>
        <taxon>Hyphomicrobiales</taxon>
        <taxon>Rhizobiaceae</taxon>
        <taxon>Georhizobium</taxon>
    </lineage>
</organism>
<dbReference type="KEGG" id="abaw:D5400_16865"/>
<evidence type="ECO:0000313" key="2">
    <source>
        <dbReference type="Proteomes" id="UP000268192"/>
    </source>
</evidence>
<evidence type="ECO:0000313" key="1">
    <source>
        <dbReference type="EMBL" id="AZN72722.1"/>
    </source>
</evidence>
<dbReference type="EMBL" id="CP032509">
    <property type="protein sequence ID" value="AZN72722.1"/>
    <property type="molecule type" value="Genomic_DNA"/>
</dbReference>
<proteinExistence type="predicted"/>
<dbReference type="RefSeq" id="WP_126011050.1">
    <property type="nucleotide sequence ID" value="NZ_CP032509.1"/>
</dbReference>